<name>A0A2N0VGA5_9BACT</name>
<dbReference type="Proteomes" id="UP000233398">
    <property type="component" value="Unassembled WGS sequence"/>
</dbReference>
<accession>A0A2N0VGA5</accession>
<reference evidence="1 2" key="1">
    <citation type="submission" date="2017-11" db="EMBL/GenBank/DDBJ databases">
        <title>Rhodohalobacter 15182 sp. nov., isolated from a salt lake.</title>
        <authorList>
            <person name="Han S."/>
        </authorList>
    </citation>
    <scope>NUCLEOTIDE SEQUENCE [LARGE SCALE GENOMIC DNA]</scope>
    <source>
        <strain evidence="1 2">15182</strain>
    </source>
</reference>
<dbReference type="AlphaFoldDB" id="A0A2N0VGA5"/>
<dbReference type="OrthoDB" id="3034473at2"/>
<proteinExistence type="predicted"/>
<gene>
    <name evidence="1" type="ORF">CWD77_11515</name>
</gene>
<dbReference type="RefSeq" id="WP_101073709.1">
    <property type="nucleotide sequence ID" value="NZ_PISP01000003.1"/>
</dbReference>
<evidence type="ECO:0000313" key="2">
    <source>
        <dbReference type="Proteomes" id="UP000233398"/>
    </source>
</evidence>
<comment type="caution">
    <text evidence="1">The sequence shown here is derived from an EMBL/GenBank/DDBJ whole genome shotgun (WGS) entry which is preliminary data.</text>
</comment>
<protein>
    <submittedName>
        <fullName evidence="1">Uncharacterized protein</fullName>
    </submittedName>
</protein>
<dbReference type="EMBL" id="PISP01000003">
    <property type="protein sequence ID" value="PKD43235.1"/>
    <property type="molecule type" value="Genomic_DNA"/>
</dbReference>
<keyword evidence="2" id="KW-1185">Reference proteome</keyword>
<evidence type="ECO:0000313" key="1">
    <source>
        <dbReference type="EMBL" id="PKD43235.1"/>
    </source>
</evidence>
<organism evidence="1 2">
    <name type="scientific">Rhodohalobacter barkolensis</name>
    <dbReference type="NCBI Taxonomy" id="2053187"/>
    <lineage>
        <taxon>Bacteria</taxon>
        <taxon>Pseudomonadati</taxon>
        <taxon>Balneolota</taxon>
        <taxon>Balneolia</taxon>
        <taxon>Balneolales</taxon>
        <taxon>Balneolaceae</taxon>
        <taxon>Rhodohalobacter</taxon>
    </lineage>
</organism>
<sequence length="443" mass="52262">MSTQAKEKVVYVVHSIDTEGPLYESLEATFERLEKIFGLQIEPTSENLRKIQNQKLDLGGLEEQAARVVAPQLINYNDDYGKIRKMLERIGSKKFRNRMPDSYGSGWIYNWHCVDHVGYDVNPRKKDIGFHNIFDFYREFIRDTGAPDKIHWHFHPTHHRNISHLNVNTYLRDNKIFEILARRIIERNWFPSVNRAGFHVERPDSHWFLEQWMPFDLSNQAFPEEDEQADLIEGRFGDWRRSPDDWSIYRPSHDDYQVPGNCRRYIGRCLNVGTRMRCINEMEVRKAFDLADRQGTALMGFTNHDFRDMQADVELVQKLLSKAKSDYPDVKFKYCDAREAFNRVIFGDYNPPEKNILSGSLDQTKVAGQWKLTVEASENTFGPQPFLAVETKDGRFHHDNFDFQKHFRTWSYVFDEHTFPMDTVKNIGLGTNDERGFFHTLHF</sequence>